<comment type="caution">
    <text evidence="2">The sequence shown here is derived from an EMBL/GenBank/DDBJ whole genome shotgun (WGS) entry which is preliminary data.</text>
</comment>
<dbReference type="Proteomes" id="UP001057375">
    <property type="component" value="Unassembled WGS sequence"/>
</dbReference>
<dbReference type="EMBL" id="BQXS01008137">
    <property type="protein sequence ID" value="GKT29086.1"/>
    <property type="molecule type" value="Genomic_DNA"/>
</dbReference>
<feature type="region of interest" description="Disordered" evidence="1">
    <location>
        <begin position="92"/>
        <end position="117"/>
    </location>
</feature>
<protein>
    <submittedName>
        <fullName evidence="2">Uncharacterized protein</fullName>
    </submittedName>
</protein>
<evidence type="ECO:0000313" key="3">
    <source>
        <dbReference type="Proteomes" id="UP001057375"/>
    </source>
</evidence>
<accession>A0ABQ5KE05</accession>
<feature type="non-terminal residue" evidence="2">
    <location>
        <position position="168"/>
    </location>
</feature>
<organism evidence="2 3">
    <name type="scientific">Aduncisulcus paluster</name>
    <dbReference type="NCBI Taxonomy" id="2918883"/>
    <lineage>
        <taxon>Eukaryota</taxon>
        <taxon>Metamonada</taxon>
        <taxon>Carpediemonas-like organisms</taxon>
        <taxon>Aduncisulcus</taxon>
    </lineage>
</organism>
<keyword evidence="3" id="KW-1185">Reference proteome</keyword>
<evidence type="ECO:0000313" key="2">
    <source>
        <dbReference type="EMBL" id="GKT29086.1"/>
    </source>
</evidence>
<sequence>QWNNDLDCIHDFNARFLAVLDSGVSLAKQRPTRIAKIYAKAIPVNKLRSPLFQLIDDGVTDISALGSILLETATRLLRDGWKYHHTPHFRKEYDKRDSKRQNHAARKFTKPQSPAKQPLKCSHCGKLYHDADHCFILHPELRTKKLSSDTRSSDSFRIPVTLPGRINT</sequence>
<feature type="non-terminal residue" evidence="2">
    <location>
        <position position="1"/>
    </location>
</feature>
<name>A0ABQ5KE05_9EUKA</name>
<proteinExistence type="predicted"/>
<gene>
    <name evidence="2" type="ORF">ADUPG1_005148</name>
</gene>
<evidence type="ECO:0000256" key="1">
    <source>
        <dbReference type="SAM" id="MobiDB-lite"/>
    </source>
</evidence>
<reference evidence="2" key="1">
    <citation type="submission" date="2022-03" db="EMBL/GenBank/DDBJ databases">
        <title>Draft genome sequence of Aduncisulcus paluster, a free-living microaerophilic Fornicata.</title>
        <authorList>
            <person name="Yuyama I."/>
            <person name="Kume K."/>
            <person name="Tamura T."/>
            <person name="Inagaki Y."/>
            <person name="Hashimoto T."/>
        </authorList>
    </citation>
    <scope>NUCLEOTIDE SEQUENCE</scope>
    <source>
        <strain evidence="2">NY0171</strain>
    </source>
</reference>